<feature type="compositionally biased region" description="Basic and acidic residues" evidence="1">
    <location>
        <begin position="499"/>
        <end position="508"/>
    </location>
</feature>
<feature type="compositionally biased region" description="Basic and acidic residues" evidence="1">
    <location>
        <begin position="517"/>
        <end position="526"/>
    </location>
</feature>
<sequence>MRPPSPSESLPPLMPDSTDFDKAAMDSPDTSDSRIDTATLRTTLQGMPTVYLASHFSTTAAHGQHDFESTTTNPAAPQPNLRGGAGPPDDQHSPNPQTPAAYCYSEPRTHDIISAAAATGFYWFPTVSTAVLLTTPNKSYFEYPRGTTTTLVQLRTRLQERGLENDHAASVRVREILEFRDAMGIPDPDLSAGRMVLVALPEEYGDDQGGSRPGWERKSEGESKCAARCARGGVVTTTTGLEERGDGMMQKRSLYADVHAWFHSWGGGGGGGGGGEEGVSPRPLEGIRVAPSSSPIIVLERGSTSSDPNTGHTNPDWQHGKGEGCETWSGSEVLDPKRSRCTYCEVPFKKEEQRYSITERGEGVTPSRGKHWSPSPLHGPSSLDSSQEGSEGSRSREGISSGPPIPYLRGGGRDSPPPSPSPSSTLHSQPSPFSTPVSSPTKSPSCLRKLSRTDHNERKCVRFSRSPIHLAPSPTQIGSYVEPISQSSKCGSARMKHSPRTETKAAAEHDEDSDEEHDSRSNHDLATRPGKKKKHGVPEPRRRRDDSSPIRLQDRPTRALEAPPRIWSGPDVPATSLCKTRAQAELRRTQEHMARVRDKLVRGKSTRGPNQEAKTKNTAAAGPSYHSLQDTVESPAISPTQHDARARSQPLSPISNASVDQDGNHTVLKEWRADTPPPGLTNEHKGKMP</sequence>
<evidence type="ECO:0000313" key="3">
    <source>
        <dbReference type="Proteomes" id="UP000799428"/>
    </source>
</evidence>
<feature type="compositionally biased region" description="Low complexity" evidence="1">
    <location>
        <begin position="422"/>
        <end position="445"/>
    </location>
</feature>
<feature type="compositionally biased region" description="Low complexity" evidence="1">
    <location>
        <begin position="7"/>
        <end position="17"/>
    </location>
</feature>
<dbReference type="OrthoDB" id="3801598at2759"/>
<reference evidence="2" key="1">
    <citation type="journal article" date="2020" name="Stud. Mycol.">
        <title>101 Dothideomycetes genomes: a test case for predicting lifestyles and emergence of pathogens.</title>
        <authorList>
            <person name="Haridas S."/>
            <person name="Albert R."/>
            <person name="Binder M."/>
            <person name="Bloem J."/>
            <person name="Labutti K."/>
            <person name="Salamov A."/>
            <person name="Andreopoulos B."/>
            <person name="Baker S."/>
            <person name="Barry K."/>
            <person name="Bills G."/>
            <person name="Bluhm B."/>
            <person name="Cannon C."/>
            <person name="Castanera R."/>
            <person name="Culley D."/>
            <person name="Daum C."/>
            <person name="Ezra D."/>
            <person name="Gonzalez J."/>
            <person name="Henrissat B."/>
            <person name="Kuo A."/>
            <person name="Liang C."/>
            <person name="Lipzen A."/>
            <person name="Lutzoni F."/>
            <person name="Magnuson J."/>
            <person name="Mondo S."/>
            <person name="Nolan M."/>
            <person name="Ohm R."/>
            <person name="Pangilinan J."/>
            <person name="Park H.-J."/>
            <person name="Ramirez L."/>
            <person name="Alfaro M."/>
            <person name="Sun H."/>
            <person name="Tritt A."/>
            <person name="Yoshinaga Y."/>
            <person name="Zwiers L.-H."/>
            <person name="Turgeon B."/>
            <person name="Goodwin S."/>
            <person name="Spatafora J."/>
            <person name="Crous P."/>
            <person name="Grigoriev I."/>
        </authorList>
    </citation>
    <scope>NUCLEOTIDE SEQUENCE</scope>
    <source>
        <strain evidence="2">CBS 279.74</strain>
    </source>
</reference>
<feature type="compositionally biased region" description="Gly residues" evidence="1">
    <location>
        <begin position="267"/>
        <end position="277"/>
    </location>
</feature>
<feature type="region of interest" description="Disordered" evidence="1">
    <location>
        <begin position="61"/>
        <end position="102"/>
    </location>
</feature>
<feature type="compositionally biased region" description="Basic and acidic residues" evidence="1">
    <location>
        <begin position="536"/>
        <end position="558"/>
    </location>
</feature>
<dbReference type="Proteomes" id="UP000799428">
    <property type="component" value="Unassembled WGS sequence"/>
</dbReference>
<keyword evidence="3" id="KW-1185">Reference proteome</keyword>
<feature type="compositionally biased region" description="Polar residues" evidence="1">
    <location>
        <begin position="626"/>
        <end position="641"/>
    </location>
</feature>
<evidence type="ECO:0000256" key="1">
    <source>
        <dbReference type="SAM" id="MobiDB-lite"/>
    </source>
</evidence>
<name>A0A6G1K104_9PLEO</name>
<feature type="compositionally biased region" description="Polar residues" evidence="1">
    <location>
        <begin position="302"/>
        <end position="316"/>
    </location>
</feature>
<dbReference type="AlphaFoldDB" id="A0A6G1K104"/>
<feature type="region of interest" description="Disordered" evidence="1">
    <location>
        <begin position="357"/>
        <end position="689"/>
    </location>
</feature>
<accession>A0A6G1K104</accession>
<feature type="region of interest" description="Disordered" evidence="1">
    <location>
        <begin position="267"/>
        <end position="323"/>
    </location>
</feature>
<dbReference type="EMBL" id="MU005777">
    <property type="protein sequence ID" value="KAF2706077.1"/>
    <property type="molecule type" value="Genomic_DNA"/>
</dbReference>
<feature type="compositionally biased region" description="Basic and acidic residues" evidence="1">
    <location>
        <begin position="582"/>
        <end position="601"/>
    </location>
</feature>
<evidence type="ECO:0000313" key="2">
    <source>
        <dbReference type="EMBL" id="KAF2706077.1"/>
    </source>
</evidence>
<protein>
    <submittedName>
        <fullName evidence="2">Uncharacterized protein</fullName>
    </submittedName>
</protein>
<feature type="region of interest" description="Disordered" evidence="1">
    <location>
        <begin position="1"/>
        <end position="36"/>
    </location>
</feature>
<feature type="compositionally biased region" description="Polar residues" evidence="1">
    <location>
        <begin position="473"/>
        <end position="490"/>
    </location>
</feature>
<gene>
    <name evidence="2" type="ORF">K504DRAFT_460160</name>
</gene>
<proteinExistence type="predicted"/>
<feature type="compositionally biased region" description="Polar residues" evidence="1">
    <location>
        <begin position="649"/>
        <end position="661"/>
    </location>
</feature>
<feature type="compositionally biased region" description="Basic and acidic residues" evidence="1">
    <location>
        <begin position="451"/>
        <end position="460"/>
    </location>
</feature>
<organism evidence="2 3">
    <name type="scientific">Pleomassaria siparia CBS 279.74</name>
    <dbReference type="NCBI Taxonomy" id="1314801"/>
    <lineage>
        <taxon>Eukaryota</taxon>
        <taxon>Fungi</taxon>
        <taxon>Dikarya</taxon>
        <taxon>Ascomycota</taxon>
        <taxon>Pezizomycotina</taxon>
        <taxon>Dothideomycetes</taxon>
        <taxon>Pleosporomycetidae</taxon>
        <taxon>Pleosporales</taxon>
        <taxon>Pleomassariaceae</taxon>
        <taxon>Pleomassaria</taxon>
    </lineage>
</organism>